<comment type="caution">
    <text evidence="2">The sequence shown here is derived from an EMBL/GenBank/DDBJ whole genome shotgun (WGS) entry which is preliminary data.</text>
</comment>
<gene>
    <name evidence="2" type="ORF">HPB48_007069</name>
</gene>
<keyword evidence="3" id="KW-1185">Reference proteome</keyword>
<accession>A0A9J6G2A5</accession>
<dbReference type="VEuPathDB" id="VectorBase:HLOH_049768"/>
<evidence type="ECO:0000256" key="1">
    <source>
        <dbReference type="SAM" id="MobiDB-lite"/>
    </source>
</evidence>
<evidence type="ECO:0000313" key="2">
    <source>
        <dbReference type="EMBL" id="KAH9368937.1"/>
    </source>
</evidence>
<proteinExistence type="predicted"/>
<sequence>MSSNSVCPWKGSKEKVPFGVRSGAAEDGHYAAIIARLRYPENNGARQVPSPAAREKEVAAHPHGVTNTVGRTCSMRRSAVGPETPLSLPALAAGRAFPSPPPFLLVSFRRRDKYGTILSPEEACDHRSRVRKTRRW</sequence>
<dbReference type="AlphaFoldDB" id="A0A9J6G2A5"/>
<evidence type="ECO:0000313" key="3">
    <source>
        <dbReference type="Proteomes" id="UP000821853"/>
    </source>
</evidence>
<reference evidence="2 3" key="1">
    <citation type="journal article" date="2020" name="Cell">
        <title>Large-Scale Comparative Analyses of Tick Genomes Elucidate Their Genetic Diversity and Vector Capacities.</title>
        <authorList>
            <consortium name="Tick Genome and Microbiome Consortium (TIGMIC)"/>
            <person name="Jia N."/>
            <person name="Wang J."/>
            <person name="Shi W."/>
            <person name="Du L."/>
            <person name="Sun Y."/>
            <person name="Zhan W."/>
            <person name="Jiang J.F."/>
            <person name="Wang Q."/>
            <person name="Zhang B."/>
            <person name="Ji P."/>
            <person name="Bell-Sakyi L."/>
            <person name="Cui X.M."/>
            <person name="Yuan T.T."/>
            <person name="Jiang B.G."/>
            <person name="Yang W.F."/>
            <person name="Lam T.T."/>
            <person name="Chang Q.C."/>
            <person name="Ding S.J."/>
            <person name="Wang X.J."/>
            <person name="Zhu J.G."/>
            <person name="Ruan X.D."/>
            <person name="Zhao L."/>
            <person name="Wei J.T."/>
            <person name="Ye R.Z."/>
            <person name="Que T.C."/>
            <person name="Du C.H."/>
            <person name="Zhou Y.H."/>
            <person name="Cheng J.X."/>
            <person name="Dai P.F."/>
            <person name="Guo W.B."/>
            <person name="Han X.H."/>
            <person name="Huang E.J."/>
            <person name="Li L.F."/>
            <person name="Wei W."/>
            <person name="Gao Y.C."/>
            <person name="Liu J.Z."/>
            <person name="Shao H.Z."/>
            <person name="Wang X."/>
            <person name="Wang C.C."/>
            <person name="Yang T.C."/>
            <person name="Huo Q.B."/>
            <person name="Li W."/>
            <person name="Chen H.Y."/>
            <person name="Chen S.E."/>
            <person name="Zhou L.G."/>
            <person name="Ni X.B."/>
            <person name="Tian J.H."/>
            <person name="Sheng Y."/>
            <person name="Liu T."/>
            <person name="Pan Y.S."/>
            <person name="Xia L.Y."/>
            <person name="Li J."/>
            <person name="Zhao F."/>
            <person name="Cao W.C."/>
        </authorList>
    </citation>
    <scope>NUCLEOTIDE SEQUENCE [LARGE SCALE GENOMIC DNA]</scope>
    <source>
        <strain evidence="2">HaeL-2018</strain>
    </source>
</reference>
<feature type="region of interest" description="Disordered" evidence="1">
    <location>
        <begin position="44"/>
        <end position="69"/>
    </location>
</feature>
<protein>
    <submittedName>
        <fullName evidence="2">Uncharacterized protein</fullName>
    </submittedName>
</protein>
<organism evidence="2 3">
    <name type="scientific">Haemaphysalis longicornis</name>
    <name type="common">Bush tick</name>
    <dbReference type="NCBI Taxonomy" id="44386"/>
    <lineage>
        <taxon>Eukaryota</taxon>
        <taxon>Metazoa</taxon>
        <taxon>Ecdysozoa</taxon>
        <taxon>Arthropoda</taxon>
        <taxon>Chelicerata</taxon>
        <taxon>Arachnida</taxon>
        <taxon>Acari</taxon>
        <taxon>Parasitiformes</taxon>
        <taxon>Ixodida</taxon>
        <taxon>Ixodoidea</taxon>
        <taxon>Ixodidae</taxon>
        <taxon>Haemaphysalinae</taxon>
        <taxon>Haemaphysalis</taxon>
    </lineage>
</organism>
<name>A0A9J6G2A5_HAELO</name>
<dbReference type="Proteomes" id="UP000821853">
    <property type="component" value="Chromosome 2"/>
</dbReference>
<dbReference type="EMBL" id="JABSTR010000004">
    <property type="protein sequence ID" value="KAH9368937.1"/>
    <property type="molecule type" value="Genomic_DNA"/>
</dbReference>